<evidence type="ECO:0000313" key="3">
    <source>
        <dbReference type="Proteomes" id="UP000233249"/>
    </source>
</evidence>
<comment type="caution">
    <text evidence="2">The sequence shown here is derived from an EMBL/GenBank/DDBJ whole genome shotgun (WGS) entry which is preliminary data.</text>
</comment>
<accession>A0A2N0X6T6</accession>
<dbReference type="OrthoDB" id="4773719at2"/>
<dbReference type="RefSeq" id="WP_101173842.1">
    <property type="nucleotide sequence ID" value="NZ_JBBMMG010000024.1"/>
</dbReference>
<dbReference type="GO" id="GO:0016740">
    <property type="term" value="F:transferase activity"/>
    <property type="evidence" value="ECO:0007669"/>
    <property type="project" value="UniProtKB-KW"/>
</dbReference>
<keyword evidence="1 2" id="KW-0808">Transferase</keyword>
<organism evidence="2 3">
    <name type="scientific">Corynebacterium mastitidis</name>
    <dbReference type="NCBI Taxonomy" id="161890"/>
    <lineage>
        <taxon>Bacteria</taxon>
        <taxon>Bacillati</taxon>
        <taxon>Actinomycetota</taxon>
        <taxon>Actinomycetes</taxon>
        <taxon>Mycobacteriales</taxon>
        <taxon>Corynebacteriaceae</taxon>
        <taxon>Corynebacterium</taxon>
    </lineage>
</organism>
<proteinExistence type="predicted"/>
<dbReference type="Proteomes" id="UP000233249">
    <property type="component" value="Unassembled WGS sequence"/>
</dbReference>
<dbReference type="AlphaFoldDB" id="A0A2N0X6T6"/>
<sequence>MHTFSPLPRTSTPCDPFQRRYGLRPLPRGLREEAAGMGWGLFLATYSPAPQLSIAGISSHRLNHREARYGMDVIRYSKIHPPRHEHRELIASGPVGACSAFLAEESRPVEILRFHQHSLFQATATFLLAHHGPRTAWAMGLGSTPDASAAQALSCAAQRLHG</sequence>
<evidence type="ECO:0000313" key="2">
    <source>
        <dbReference type="EMBL" id="PKF68405.1"/>
    </source>
</evidence>
<name>A0A2N0X6T6_9CORY</name>
<evidence type="ECO:0000256" key="1">
    <source>
        <dbReference type="ARBA" id="ARBA00022679"/>
    </source>
</evidence>
<dbReference type="SUPFAM" id="SSF110921">
    <property type="entry name" value="2-isopropylmalate synthase LeuA, allosteric (dimerisation) domain"/>
    <property type="match status" value="1"/>
</dbReference>
<gene>
    <name evidence="2" type="ORF">CXB45_07200</name>
</gene>
<protein>
    <submittedName>
        <fullName evidence="2">Acetyl-CoA acetyltransferase</fullName>
    </submittedName>
</protein>
<reference evidence="2 3" key="1">
    <citation type="submission" date="2017-12" db="EMBL/GenBank/DDBJ databases">
        <title>Corynebacterium mastitidis 16-1433 Genome.</title>
        <authorList>
            <person name="Gulvik C.A."/>
        </authorList>
    </citation>
    <scope>NUCLEOTIDE SEQUENCE [LARGE SCALE GENOMIC DNA]</scope>
    <source>
        <strain evidence="2 3">16-1433</strain>
    </source>
</reference>
<dbReference type="InterPro" id="IPR036230">
    <property type="entry name" value="LeuA_allosteric_dom_sf"/>
</dbReference>
<dbReference type="STRING" id="1121365.GCA_000375365_00662"/>
<dbReference type="EMBL" id="PJAF01000019">
    <property type="protein sequence ID" value="PKF68405.1"/>
    <property type="molecule type" value="Genomic_DNA"/>
</dbReference>